<organism evidence="2 3">
    <name type="scientific">Streblomastix strix</name>
    <dbReference type="NCBI Taxonomy" id="222440"/>
    <lineage>
        <taxon>Eukaryota</taxon>
        <taxon>Metamonada</taxon>
        <taxon>Preaxostyla</taxon>
        <taxon>Oxymonadida</taxon>
        <taxon>Streblomastigidae</taxon>
        <taxon>Streblomastix</taxon>
    </lineage>
</organism>
<sequence>MNQKIENEKCEYAKQNKDKDDQINEKDHQIRNQMEDAN</sequence>
<reference evidence="2 3" key="1">
    <citation type="submission" date="2019-03" db="EMBL/GenBank/DDBJ databases">
        <title>Single cell metagenomics reveals metabolic interactions within the superorganism composed of flagellate Streblomastix strix and complex community of Bacteroidetes bacteria on its surface.</title>
        <authorList>
            <person name="Treitli S.C."/>
            <person name="Kolisko M."/>
            <person name="Husnik F."/>
            <person name="Keeling P."/>
            <person name="Hampl V."/>
        </authorList>
    </citation>
    <scope>NUCLEOTIDE SEQUENCE [LARGE SCALE GENOMIC DNA]</scope>
    <source>
        <strain evidence="2">ST1C</strain>
    </source>
</reference>
<comment type="caution">
    <text evidence="2">The sequence shown here is derived from an EMBL/GenBank/DDBJ whole genome shotgun (WGS) entry which is preliminary data.</text>
</comment>
<evidence type="ECO:0000256" key="1">
    <source>
        <dbReference type="SAM" id="MobiDB-lite"/>
    </source>
</evidence>
<feature type="non-terminal residue" evidence="2">
    <location>
        <position position="38"/>
    </location>
</feature>
<name>A0A5J4TRS1_9EUKA</name>
<dbReference type="AlphaFoldDB" id="A0A5J4TRS1"/>
<proteinExistence type="predicted"/>
<dbReference type="Proteomes" id="UP000324800">
    <property type="component" value="Unassembled WGS sequence"/>
</dbReference>
<evidence type="ECO:0000313" key="2">
    <source>
        <dbReference type="EMBL" id="KAA6360055.1"/>
    </source>
</evidence>
<feature type="region of interest" description="Disordered" evidence="1">
    <location>
        <begin position="1"/>
        <end position="38"/>
    </location>
</feature>
<dbReference type="EMBL" id="SNRW01027494">
    <property type="protein sequence ID" value="KAA6360055.1"/>
    <property type="molecule type" value="Genomic_DNA"/>
</dbReference>
<protein>
    <submittedName>
        <fullName evidence="2">Uncharacterized protein</fullName>
    </submittedName>
</protein>
<evidence type="ECO:0000313" key="3">
    <source>
        <dbReference type="Proteomes" id="UP000324800"/>
    </source>
</evidence>
<gene>
    <name evidence="2" type="ORF">EZS28_044417</name>
</gene>
<accession>A0A5J4TRS1</accession>